<evidence type="ECO:0000313" key="1">
    <source>
        <dbReference type="EMBL" id="OQE09229.1"/>
    </source>
</evidence>
<reference evidence="2" key="1">
    <citation type="journal article" date="2017" name="Nat. Microbiol.">
        <title>Global analysis of biosynthetic gene clusters reveals vast potential of secondary metabolite production in Penicillium species.</title>
        <authorList>
            <person name="Nielsen J.C."/>
            <person name="Grijseels S."/>
            <person name="Prigent S."/>
            <person name="Ji B."/>
            <person name="Dainat J."/>
            <person name="Nielsen K.F."/>
            <person name="Frisvad J.C."/>
            <person name="Workman M."/>
            <person name="Nielsen J."/>
        </authorList>
    </citation>
    <scope>NUCLEOTIDE SEQUENCE [LARGE SCALE GENOMIC DNA]</scope>
    <source>
        <strain evidence="2">IBT 29486</strain>
    </source>
</reference>
<dbReference type="EMBL" id="MDYP01000007">
    <property type="protein sequence ID" value="OQE09229.1"/>
    <property type="molecule type" value="Genomic_DNA"/>
</dbReference>
<comment type="caution">
    <text evidence="1">The sequence shown here is derived from an EMBL/GenBank/DDBJ whole genome shotgun (WGS) entry which is preliminary data.</text>
</comment>
<accession>A0A1V6S676</accession>
<dbReference type="AlphaFoldDB" id="A0A1V6S676"/>
<sequence length="113" mass="12915">MQLALILIPYTDPFSQAIPNIKIPKPHSLPIMADQRPILAPDSRALDHLTGLSLRRRRRVHRRATIIEEAFDAIQFARMLVNCNSQQAPGMHDVQAEELRDHAHGRAIWRQLA</sequence>
<name>A0A1V6S676_9EURO</name>
<protein>
    <submittedName>
        <fullName evidence="1">Uncharacterized protein</fullName>
    </submittedName>
</protein>
<keyword evidence="2" id="KW-1185">Reference proteome</keyword>
<proteinExistence type="predicted"/>
<organism evidence="1 2">
    <name type="scientific">Penicillium vulpinum</name>
    <dbReference type="NCBI Taxonomy" id="29845"/>
    <lineage>
        <taxon>Eukaryota</taxon>
        <taxon>Fungi</taxon>
        <taxon>Dikarya</taxon>
        <taxon>Ascomycota</taxon>
        <taxon>Pezizomycotina</taxon>
        <taxon>Eurotiomycetes</taxon>
        <taxon>Eurotiomycetidae</taxon>
        <taxon>Eurotiales</taxon>
        <taxon>Aspergillaceae</taxon>
        <taxon>Penicillium</taxon>
    </lineage>
</organism>
<gene>
    <name evidence="1" type="ORF">PENVUL_c007G00541</name>
</gene>
<dbReference type="Proteomes" id="UP000191518">
    <property type="component" value="Unassembled WGS sequence"/>
</dbReference>
<evidence type="ECO:0000313" key="2">
    <source>
        <dbReference type="Proteomes" id="UP000191518"/>
    </source>
</evidence>